<dbReference type="RefSeq" id="WP_149787047.1">
    <property type="nucleotide sequence ID" value="NZ_FNIO01000001.1"/>
</dbReference>
<name>A0A1H0D4E3_9RHOB</name>
<gene>
    <name evidence="2" type="ORF">SAMN05444142_10130</name>
</gene>
<keyword evidence="2" id="KW-0436">Ligase</keyword>
<dbReference type="SUPFAM" id="SSF56801">
    <property type="entry name" value="Acetyl-CoA synthetase-like"/>
    <property type="match status" value="1"/>
</dbReference>
<dbReference type="Gene3D" id="3.30.300.30">
    <property type="match status" value="1"/>
</dbReference>
<evidence type="ECO:0000259" key="1">
    <source>
        <dbReference type="Pfam" id="PF00501"/>
    </source>
</evidence>
<organism evidence="2 3">
    <name type="scientific">Lutimaribacter pacificus</name>
    <dbReference type="NCBI Taxonomy" id="391948"/>
    <lineage>
        <taxon>Bacteria</taxon>
        <taxon>Pseudomonadati</taxon>
        <taxon>Pseudomonadota</taxon>
        <taxon>Alphaproteobacteria</taxon>
        <taxon>Rhodobacterales</taxon>
        <taxon>Roseobacteraceae</taxon>
        <taxon>Lutimaribacter</taxon>
    </lineage>
</organism>
<dbReference type="OrthoDB" id="580775at2"/>
<sequence>MTNTRAFSALAETLARIRESGSAWTGLPGAAADGVTTPEDLARLPVLRKSDLLAKQSQTPPFGGLNLTAPGGMARLFSSPGPIYEPQGAGDDWFGAADALRALGVRPGMIVLNTFSYHMTPAGFMFDSGARSLECAVIPAGPSAGDDQIAAIGQYRPEVYIGIPDFLNILLGKLDAAGIANPIRLALVSGAALAPSLQAGFEARGIKVRQAYGTAELGIVAYEDDTGQGMRVSDRIILEITRPGTGDPVPHGEVGEVLITRPDPDYPLIRFATGDLSALLPGDAPRIAGWKGRADQAAKVKGMFVRPEQVEAMRKDVPGAGRMRLVITRENERDGMVLYIEHPDPTPPEGIEDRLAERLRIRGTVRIVAPDSLPNDGKVISDERRPPP</sequence>
<evidence type="ECO:0000313" key="2">
    <source>
        <dbReference type="EMBL" id="SHJ37051.1"/>
    </source>
</evidence>
<dbReference type="PANTHER" id="PTHR43845">
    <property type="entry name" value="BLR5969 PROTEIN"/>
    <property type="match status" value="1"/>
</dbReference>
<accession>A0A1H0D4E3</accession>
<feature type="domain" description="AMP-dependent synthetase/ligase" evidence="1">
    <location>
        <begin position="137"/>
        <end position="262"/>
    </location>
</feature>
<protein>
    <submittedName>
        <fullName evidence="2">Phenylacetate-CoA ligase</fullName>
    </submittedName>
</protein>
<proteinExistence type="predicted"/>
<dbReference type="InterPro" id="IPR042099">
    <property type="entry name" value="ANL_N_sf"/>
</dbReference>
<dbReference type="PANTHER" id="PTHR43845:SF1">
    <property type="entry name" value="BLR5969 PROTEIN"/>
    <property type="match status" value="1"/>
</dbReference>
<dbReference type="Proteomes" id="UP000324252">
    <property type="component" value="Unassembled WGS sequence"/>
</dbReference>
<dbReference type="AlphaFoldDB" id="A0A1H0D4E3"/>
<dbReference type="Gene3D" id="3.40.50.12780">
    <property type="entry name" value="N-terminal domain of ligase-like"/>
    <property type="match status" value="1"/>
</dbReference>
<dbReference type="GO" id="GO:0016874">
    <property type="term" value="F:ligase activity"/>
    <property type="evidence" value="ECO:0007669"/>
    <property type="project" value="UniProtKB-KW"/>
</dbReference>
<dbReference type="InterPro" id="IPR000873">
    <property type="entry name" value="AMP-dep_synth/lig_dom"/>
</dbReference>
<keyword evidence="3" id="KW-1185">Reference proteome</keyword>
<reference evidence="2 3" key="1">
    <citation type="submission" date="2016-11" db="EMBL/GenBank/DDBJ databases">
        <authorList>
            <person name="Varghese N."/>
            <person name="Submissions S."/>
        </authorList>
    </citation>
    <scope>NUCLEOTIDE SEQUENCE [LARGE SCALE GENOMIC DNA]</scope>
    <source>
        <strain evidence="2 3">DSM 29620</strain>
    </source>
</reference>
<dbReference type="EMBL" id="FQZZ01000001">
    <property type="protein sequence ID" value="SHJ37051.1"/>
    <property type="molecule type" value="Genomic_DNA"/>
</dbReference>
<dbReference type="Pfam" id="PF00501">
    <property type="entry name" value="AMP-binding"/>
    <property type="match status" value="1"/>
</dbReference>
<evidence type="ECO:0000313" key="3">
    <source>
        <dbReference type="Proteomes" id="UP000324252"/>
    </source>
</evidence>
<dbReference type="InterPro" id="IPR045851">
    <property type="entry name" value="AMP-bd_C_sf"/>
</dbReference>